<evidence type="ECO:0000313" key="2">
    <source>
        <dbReference type="EMBL" id="GAI47296.1"/>
    </source>
</evidence>
<sequence length="205" mass="23261">PAPVVLALHGHGRGADDVLGEYGSEVWQKWIRDYNYDYARQLVQKGFITFVPEVRGFGGREKESEKIVNPREEGNYDTSCRKASFNAILLGQPILGRKIWDIMRSIDYLETRKEIDSERIGCLGLSMGGTIALFSSAMEERIKVVVISCCLNTFRDSIMTIEHCECNYIPYILQYAEMYDICGLIAPRPLLIEAAKDDPIFPFHA</sequence>
<gene>
    <name evidence="2" type="ORF">S06H3_59103</name>
</gene>
<comment type="caution">
    <text evidence="2">The sequence shown here is derived from an EMBL/GenBank/DDBJ whole genome shotgun (WGS) entry which is preliminary data.</text>
</comment>
<feature type="domain" description="Acetyl xylan esterase" evidence="1">
    <location>
        <begin position="43"/>
        <end position="155"/>
    </location>
</feature>
<proteinExistence type="predicted"/>
<dbReference type="PANTHER" id="PTHR47381:SF3">
    <property type="entry name" value="ALPHA_BETA-HYDROLASES SUPERFAMILY PROTEIN"/>
    <property type="match status" value="1"/>
</dbReference>
<protein>
    <recommendedName>
        <fullName evidence="1">Acetyl xylan esterase domain-containing protein</fullName>
    </recommendedName>
</protein>
<dbReference type="Pfam" id="PF05448">
    <property type="entry name" value="AXE1"/>
    <property type="match status" value="1"/>
</dbReference>
<feature type="non-terminal residue" evidence="2">
    <location>
        <position position="205"/>
    </location>
</feature>
<organism evidence="2">
    <name type="scientific">marine sediment metagenome</name>
    <dbReference type="NCBI Taxonomy" id="412755"/>
    <lineage>
        <taxon>unclassified sequences</taxon>
        <taxon>metagenomes</taxon>
        <taxon>ecological metagenomes</taxon>
    </lineage>
</organism>
<reference evidence="2" key="1">
    <citation type="journal article" date="2014" name="Front. Microbiol.">
        <title>High frequency of phylogenetically diverse reductive dehalogenase-homologous genes in deep subseafloor sedimentary metagenomes.</title>
        <authorList>
            <person name="Kawai M."/>
            <person name="Futagami T."/>
            <person name="Toyoda A."/>
            <person name="Takaki Y."/>
            <person name="Nishi S."/>
            <person name="Hori S."/>
            <person name="Arai W."/>
            <person name="Tsubouchi T."/>
            <person name="Morono Y."/>
            <person name="Uchiyama I."/>
            <person name="Ito T."/>
            <person name="Fujiyama A."/>
            <person name="Inagaki F."/>
            <person name="Takami H."/>
        </authorList>
    </citation>
    <scope>NUCLEOTIDE SEQUENCE</scope>
    <source>
        <strain evidence="2">Expedition CK06-06</strain>
    </source>
</reference>
<dbReference type="SUPFAM" id="SSF53474">
    <property type="entry name" value="alpha/beta-Hydrolases"/>
    <property type="match status" value="1"/>
</dbReference>
<dbReference type="InterPro" id="IPR008391">
    <property type="entry name" value="AXE1_dom"/>
</dbReference>
<dbReference type="EMBL" id="BARV01038345">
    <property type="protein sequence ID" value="GAI47296.1"/>
    <property type="molecule type" value="Genomic_DNA"/>
</dbReference>
<dbReference type="AlphaFoldDB" id="X1PXL4"/>
<name>X1PXL4_9ZZZZ</name>
<evidence type="ECO:0000259" key="1">
    <source>
        <dbReference type="Pfam" id="PF05448"/>
    </source>
</evidence>
<accession>X1PXL4</accession>
<feature type="non-terminal residue" evidence="2">
    <location>
        <position position="1"/>
    </location>
</feature>
<dbReference type="InterPro" id="IPR029058">
    <property type="entry name" value="AB_hydrolase_fold"/>
</dbReference>
<dbReference type="PANTHER" id="PTHR47381">
    <property type="entry name" value="ALPHA/BETA-HYDROLASES SUPERFAMILY PROTEIN"/>
    <property type="match status" value="1"/>
</dbReference>
<dbReference type="Gene3D" id="3.40.50.1820">
    <property type="entry name" value="alpha/beta hydrolase"/>
    <property type="match status" value="1"/>
</dbReference>